<dbReference type="Proteomes" id="UP000632774">
    <property type="component" value="Unassembled WGS sequence"/>
</dbReference>
<dbReference type="PIRSF" id="PIRSF018266">
    <property type="entry name" value="FecR"/>
    <property type="match status" value="1"/>
</dbReference>
<reference evidence="4 5" key="1">
    <citation type="submission" date="2020-10" db="EMBL/GenBank/DDBJ databases">
        <title>Mucilaginibacter mali sp. nov., isolated from rhizosphere soil of apple orchard.</title>
        <authorList>
            <person name="Lee J.-S."/>
            <person name="Kim H.S."/>
            <person name="Kim J.-S."/>
        </authorList>
    </citation>
    <scope>NUCLEOTIDE SEQUENCE [LARGE SCALE GENOMIC DNA]</scope>
    <source>
        <strain evidence="4 5">KCTC 23157</strain>
    </source>
</reference>
<dbReference type="EMBL" id="JADFFM010000001">
    <property type="protein sequence ID" value="MBE9666774.1"/>
    <property type="molecule type" value="Genomic_DNA"/>
</dbReference>
<name>A0ABR9XI69_9SPHI</name>
<keyword evidence="1" id="KW-1133">Transmembrane helix</keyword>
<dbReference type="InterPro" id="IPR032508">
    <property type="entry name" value="FecR_C"/>
</dbReference>
<dbReference type="Gene3D" id="2.60.120.1440">
    <property type="match status" value="1"/>
</dbReference>
<comment type="caution">
    <text evidence="4">The sequence shown here is derived from an EMBL/GenBank/DDBJ whole genome shotgun (WGS) entry which is preliminary data.</text>
</comment>
<feature type="transmembrane region" description="Helical" evidence="1">
    <location>
        <begin position="70"/>
        <end position="90"/>
    </location>
</feature>
<feature type="domain" description="FecR protein" evidence="2">
    <location>
        <begin position="105"/>
        <end position="200"/>
    </location>
</feature>
<protein>
    <submittedName>
        <fullName evidence="4">FecR domain-containing protein</fullName>
    </submittedName>
</protein>
<dbReference type="Pfam" id="PF04773">
    <property type="entry name" value="FecR"/>
    <property type="match status" value="1"/>
</dbReference>
<keyword evidence="1" id="KW-0472">Membrane</keyword>
<gene>
    <name evidence="4" type="ORF">IRJ18_10410</name>
</gene>
<accession>A0ABR9XI69</accession>
<evidence type="ECO:0000259" key="2">
    <source>
        <dbReference type="Pfam" id="PF04773"/>
    </source>
</evidence>
<dbReference type="RefSeq" id="WP_194106115.1">
    <property type="nucleotide sequence ID" value="NZ_JADFFM010000001.1"/>
</dbReference>
<dbReference type="InterPro" id="IPR012373">
    <property type="entry name" value="Ferrdict_sens_TM"/>
</dbReference>
<proteinExistence type="predicted"/>
<dbReference type="Gene3D" id="3.55.50.30">
    <property type="match status" value="1"/>
</dbReference>
<organism evidence="4 5">
    <name type="scientific">Mucilaginibacter boryungensis</name>
    <dbReference type="NCBI Taxonomy" id="768480"/>
    <lineage>
        <taxon>Bacteria</taxon>
        <taxon>Pseudomonadati</taxon>
        <taxon>Bacteroidota</taxon>
        <taxon>Sphingobacteriia</taxon>
        <taxon>Sphingobacteriales</taxon>
        <taxon>Sphingobacteriaceae</taxon>
        <taxon>Mucilaginibacter</taxon>
    </lineage>
</organism>
<evidence type="ECO:0000256" key="1">
    <source>
        <dbReference type="SAM" id="Phobius"/>
    </source>
</evidence>
<dbReference type="PANTHER" id="PTHR30273:SF2">
    <property type="entry name" value="PROTEIN FECR"/>
    <property type="match status" value="1"/>
</dbReference>
<keyword evidence="5" id="KW-1185">Reference proteome</keyword>
<dbReference type="PANTHER" id="PTHR30273">
    <property type="entry name" value="PERIPLASMIC SIGNAL SENSOR AND SIGMA FACTOR ACTIVATOR FECR-RELATED"/>
    <property type="match status" value="1"/>
</dbReference>
<evidence type="ECO:0000313" key="4">
    <source>
        <dbReference type="EMBL" id="MBE9666774.1"/>
    </source>
</evidence>
<evidence type="ECO:0000313" key="5">
    <source>
        <dbReference type="Proteomes" id="UP000632774"/>
    </source>
</evidence>
<feature type="domain" description="Protein FecR C-terminal" evidence="3">
    <location>
        <begin position="252"/>
        <end position="320"/>
    </location>
</feature>
<dbReference type="InterPro" id="IPR006860">
    <property type="entry name" value="FecR"/>
</dbReference>
<keyword evidence="1" id="KW-0812">Transmembrane</keyword>
<sequence length="324" mass="36268">MTDKQIQQLVDRYIQGQASETESRMLESWYAKEERQSTWTIDQHTKEDIINAIEQNIKARSFTPAKRSTARYWLAAAACLLVTLSVWVLVESRLSSTHYPVEYTVISSAAGKTLNVTLDDGSSITLNSATVIKYPKKFDSRVRRVIIVNGEAFFDVKHENERPFIVESGGINTQVLGTAFNIASYKNSETIRVTVNRGKVSVTRDAKDRNASRNNQVILLPDDQVIINRSGGDMVKHKVVAKDISGWTAGRIMFAGESMADVASILDSRFKTHISFSEDTIKRTHVSGGFEASDSIDDILFALGKANHFVYTKKGQQILIHFDK</sequence>
<evidence type="ECO:0000259" key="3">
    <source>
        <dbReference type="Pfam" id="PF16344"/>
    </source>
</evidence>
<dbReference type="Pfam" id="PF16344">
    <property type="entry name" value="FecR_C"/>
    <property type="match status" value="1"/>
</dbReference>